<proteinExistence type="predicted"/>
<keyword evidence="3" id="KW-1185">Reference proteome</keyword>
<dbReference type="Proteomes" id="UP000054485">
    <property type="component" value="Unassembled WGS sequence"/>
</dbReference>
<organism evidence="2 3">
    <name type="scientific">Suillus luteus UH-Slu-Lm8-n1</name>
    <dbReference type="NCBI Taxonomy" id="930992"/>
    <lineage>
        <taxon>Eukaryota</taxon>
        <taxon>Fungi</taxon>
        <taxon>Dikarya</taxon>
        <taxon>Basidiomycota</taxon>
        <taxon>Agaricomycotina</taxon>
        <taxon>Agaricomycetes</taxon>
        <taxon>Agaricomycetidae</taxon>
        <taxon>Boletales</taxon>
        <taxon>Suillineae</taxon>
        <taxon>Suillaceae</taxon>
        <taxon>Suillus</taxon>
    </lineage>
</organism>
<sequence>MSGAHPHSSVNVLLARLSSLLHRFRPNNGESNEPPQPSRPSVFHIHALLARLSALIHSSPSENGAPNELQQPSTPLRVDPHKEAESHPTPPLSSRPDALITRLSSLFRSQPQRPSRPRVIDVAAVRDKQTLVVARGPKFMKAFRAYVQQSQSHAQAQASSSHTQPVSASTSATPSAPGTAAAQPSPIPWWAYIVLFLCCTSPHANGR</sequence>
<reference evidence="2 3" key="1">
    <citation type="submission" date="2014-04" db="EMBL/GenBank/DDBJ databases">
        <authorList>
            <consortium name="DOE Joint Genome Institute"/>
            <person name="Kuo A."/>
            <person name="Ruytinx J."/>
            <person name="Rineau F."/>
            <person name="Colpaert J."/>
            <person name="Kohler A."/>
            <person name="Nagy L.G."/>
            <person name="Floudas D."/>
            <person name="Copeland A."/>
            <person name="Barry K.W."/>
            <person name="Cichocki N."/>
            <person name="Veneault-Fourrey C."/>
            <person name="LaButti K."/>
            <person name="Lindquist E.A."/>
            <person name="Lipzen A."/>
            <person name="Lundell T."/>
            <person name="Morin E."/>
            <person name="Murat C."/>
            <person name="Sun H."/>
            <person name="Tunlid A."/>
            <person name="Henrissat B."/>
            <person name="Grigoriev I.V."/>
            <person name="Hibbett D.S."/>
            <person name="Martin F."/>
            <person name="Nordberg H.P."/>
            <person name="Cantor M.N."/>
            <person name="Hua S.X."/>
        </authorList>
    </citation>
    <scope>NUCLEOTIDE SEQUENCE [LARGE SCALE GENOMIC DNA]</scope>
    <source>
        <strain evidence="2 3">UH-Slu-Lm8-n1</strain>
    </source>
</reference>
<dbReference type="InParanoid" id="A0A0D0BRW5"/>
<feature type="compositionally biased region" description="Polar residues" evidence="1">
    <location>
        <begin position="58"/>
        <end position="74"/>
    </location>
</feature>
<feature type="region of interest" description="Disordered" evidence="1">
    <location>
        <begin position="154"/>
        <end position="180"/>
    </location>
</feature>
<accession>A0A0D0BRW5</accession>
<dbReference type="HOGENOM" id="CLU_1190571_0_0_1"/>
<dbReference type="EMBL" id="KN835168">
    <property type="protein sequence ID" value="KIK45778.1"/>
    <property type="molecule type" value="Genomic_DNA"/>
</dbReference>
<protein>
    <submittedName>
        <fullName evidence="2">Uncharacterized protein</fullName>
    </submittedName>
</protein>
<gene>
    <name evidence="2" type="ORF">CY34DRAFT_496410</name>
</gene>
<dbReference type="AlphaFoldDB" id="A0A0D0BRW5"/>
<dbReference type="OrthoDB" id="2684831at2759"/>
<feature type="region of interest" description="Disordered" evidence="1">
    <location>
        <begin position="58"/>
        <end position="97"/>
    </location>
</feature>
<name>A0A0D0BRW5_9AGAM</name>
<reference evidence="3" key="2">
    <citation type="submission" date="2015-01" db="EMBL/GenBank/DDBJ databases">
        <title>Evolutionary Origins and Diversification of the Mycorrhizal Mutualists.</title>
        <authorList>
            <consortium name="DOE Joint Genome Institute"/>
            <consortium name="Mycorrhizal Genomics Consortium"/>
            <person name="Kohler A."/>
            <person name="Kuo A."/>
            <person name="Nagy L.G."/>
            <person name="Floudas D."/>
            <person name="Copeland A."/>
            <person name="Barry K.W."/>
            <person name="Cichocki N."/>
            <person name="Veneault-Fourrey C."/>
            <person name="LaButti K."/>
            <person name="Lindquist E.A."/>
            <person name="Lipzen A."/>
            <person name="Lundell T."/>
            <person name="Morin E."/>
            <person name="Murat C."/>
            <person name="Riley R."/>
            <person name="Ohm R."/>
            <person name="Sun H."/>
            <person name="Tunlid A."/>
            <person name="Henrissat B."/>
            <person name="Grigoriev I.V."/>
            <person name="Hibbett D.S."/>
            <person name="Martin F."/>
        </authorList>
    </citation>
    <scope>NUCLEOTIDE SEQUENCE [LARGE SCALE GENOMIC DNA]</scope>
    <source>
        <strain evidence="3">UH-Slu-Lm8-n1</strain>
    </source>
</reference>
<evidence type="ECO:0000313" key="2">
    <source>
        <dbReference type="EMBL" id="KIK45778.1"/>
    </source>
</evidence>
<evidence type="ECO:0000256" key="1">
    <source>
        <dbReference type="SAM" id="MobiDB-lite"/>
    </source>
</evidence>
<evidence type="ECO:0000313" key="3">
    <source>
        <dbReference type="Proteomes" id="UP000054485"/>
    </source>
</evidence>